<dbReference type="PROSITE" id="PS51257">
    <property type="entry name" value="PROKAR_LIPOPROTEIN"/>
    <property type="match status" value="1"/>
</dbReference>
<dbReference type="Pfam" id="PF24681">
    <property type="entry name" value="Kelch_KLHDC2_KLHL20_DRC7"/>
    <property type="match status" value="1"/>
</dbReference>
<feature type="chain" id="PRO_5009579877" description="Galactose oxidase" evidence="1">
    <location>
        <begin position="22"/>
        <end position="345"/>
    </location>
</feature>
<dbReference type="RefSeq" id="WP_070739187.1">
    <property type="nucleotide sequence ID" value="NZ_MDZA01000005.1"/>
</dbReference>
<feature type="signal peptide" evidence="1">
    <location>
        <begin position="1"/>
        <end position="21"/>
    </location>
</feature>
<evidence type="ECO:0008006" key="4">
    <source>
        <dbReference type="Google" id="ProtNLM"/>
    </source>
</evidence>
<comment type="caution">
    <text evidence="2">The sequence shown here is derived from an EMBL/GenBank/DDBJ whole genome shotgun (WGS) entry which is preliminary data.</text>
</comment>
<dbReference type="Proteomes" id="UP000177506">
    <property type="component" value="Unassembled WGS sequence"/>
</dbReference>
<evidence type="ECO:0000313" key="3">
    <source>
        <dbReference type="Proteomes" id="UP000177506"/>
    </source>
</evidence>
<dbReference type="InterPro" id="IPR015915">
    <property type="entry name" value="Kelch-typ_b-propeller"/>
</dbReference>
<evidence type="ECO:0000256" key="1">
    <source>
        <dbReference type="SAM" id="SignalP"/>
    </source>
</evidence>
<evidence type="ECO:0000313" key="2">
    <source>
        <dbReference type="EMBL" id="OGX92239.1"/>
    </source>
</evidence>
<organism evidence="2 3">
    <name type="scientific">Hymenobacter coccineus</name>
    <dbReference type="NCBI Taxonomy" id="1908235"/>
    <lineage>
        <taxon>Bacteria</taxon>
        <taxon>Pseudomonadati</taxon>
        <taxon>Bacteroidota</taxon>
        <taxon>Cytophagia</taxon>
        <taxon>Cytophagales</taxon>
        <taxon>Hymenobacteraceae</taxon>
        <taxon>Hymenobacter</taxon>
    </lineage>
</organism>
<dbReference type="AlphaFoldDB" id="A0A1G1TMY5"/>
<dbReference type="SUPFAM" id="SSF117281">
    <property type="entry name" value="Kelch motif"/>
    <property type="match status" value="1"/>
</dbReference>
<dbReference type="Gene3D" id="2.120.10.80">
    <property type="entry name" value="Kelch-type beta propeller"/>
    <property type="match status" value="2"/>
</dbReference>
<dbReference type="OrthoDB" id="103335at2"/>
<keyword evidence="3" id="KW-1185">Reference proteome</keyword>
<name>A0A1G1TMY5_9BACT</name>
<dbReference type="EMBL" id="MDZA01000005">
    <property type="protein sequence ID" value="OGX92239.1"/>
    <property type="molecule type" value="Genomic_DNA"/>
</dbReference>
<sequence length="345" mass="36580">MKNFFPVVLLALATLSLGSCKKSDSDTAAVTGVWTRSAYLSGAKRSGAVSFTINNVAYTGLGMDGADSLGAFKDFYAYTATSNSWSRVARFPGKGRYLAVAFSDANFGYVGTGYDGLNYLSDFWKYDPTKDTWTRIANFPSARYGAVAFTVKNVGYVGTGNTGNTQNDFYQYNAGTDTWAAISSYPGAKRQGASAFTVNDKGYVMLGTDNAAYPADVYSYDPSTSTWSPHRQLILHSATSTDDLEYDYTLLPRANAASFAVGSMGYIATGTKGAIQGDCWAYNAADDTWTQKTAFNATTSGGGGGVGRSNAIGFTIGSTGYVGLGVTGTTRLDDLYQFAPDAAPQ</sequence>
<accession>A0A1G1TMY5</accession>
<reference evidence="2 3" key="1">
    <citation type="submission" date="2016-08" db="EMBL/GenBank/DDBJ databases">
        <title>Hymenobacter coccineus sp. nov., Hymenobacter lapidarius sp. nov. and Hymenobacter glacialis sp. nov., isolated from Antarctic soil.</title>
        <authorList>
            <person name="Sedlacek I."/>
            <person name="Kralova S."/>
            <person name="Kyrova K."/>
            <person name="Maslanova I."/>
            <person name="Stankova E."/>
            <person name="Vrbovska V."/>
            <person name="Nemec M."/>
            <person name="Bartak M."/>
            <person name="Svec P."/>
            <person name="Busse H.-J."/>
            <person name="Pantucek R."/>
        </authorList>
    </citation>
    <scope>NUCLEOTIDE SEQUENCE [LARGE SCALE GENOMIC DNA]</scope>
    <source>
        <strain evidence="2 3">CCM 8649</strain>
    </source>
</reference>
<dbReference type="PANTHER" id="PTHR45632">
    <property type="entry name" value="LD33804P"/>
    <property type="match status" value="1"/>
</dbReference>
<protein>
    <recommendedName>
        <fullName evidence="4">Galactose oxidase</fullName>
    </recommendedName>
</protein>
<keyword evidence="1" id="KW-0732">Signal</keyword>
<proteinExistence type="predicted"/>
<gene>
    <name evidence="2" type="ORF">BEN49_16730</name>
</gene>